<dbReference type="SUPFAM" id="SSF56645">
    <property type="entry name" value="Acyl-CoA dehydrogenase NM domain-like"/>
    <property type="match status" value="1"/>
</dbReference>
<dbReference type="PIRSF" id="PIRSF016578">
    <property type="entry name" value="HsaA"/>
    <property type="match status" value="1"/>
</dbReference>
<evidence type="ECO:0000259" key="7">
    <source>
        <dbReference type="Pfam" id="PF02770"/>
    </source>
</evidence>
<dbReference type="InterPro" id="IPR036250">
    <property type="entry name" value="AcylCo_DH-like_C"/>
</dbReference>
<comment type="cofactor">
    <cofactor evidence="1 5">
        <name>FAD</name>
        <dbReference type="ChEBI" id="CHEBI:57692"/>
    </cofactor>
</comment>
<comment type="similarity">
    <text evidence="2 5">Belongs to the acyl-CoA dehydrogenase family.</text>
</comment>
<dbReference type="InterPro" id="IPR037069">
    <property type="entry name" value="AcylCoA_DH/ox_N_sf"/>
</dbReference>
<dbReference type="PANTHER" id="PTHR43884:SF12">
    <property type="entry name" value="ISOVALERYL-COA DEHYDROGENASE, MITOCHONDRIAL-RELATED"/>
    <property type="match status" value="1"/>
</dbReference>
<keyword evidence="3 5" id="KW-0285">Flavoprotein</keyword>
<evidence type="ECO:0000256" key="1">
    <source>
        <dbReference type="ARBA" id="ARBA00001974"/>
    </source>
</evidence>
<evidence type="ECO:0000259" key="8">
    <source>
        <dbReference type="Pfam" id="PF02771"/>
    </source>
</evidence>
<keyword evidence="5" id="KW-0560">Oxidoreductase</keyword>
<evidence type="ECO:0000256" key="3">
    <source>
        <dbReference type="ARBA" id="ARBA00022630"/>
    </source>
</evidence>
<comment type="caution">
    <text evidence="9">The sequence shown here is derived from an EMBL/GenBank/DDBJ whole genome shotgun (WGS) entry which is preliminary data.</text>
</comment>
<feature type="domain" description="Acyl-CoA dehydrogenase/oxidase N-terminal" evidence="8">
    <location>
        <begin position="29"/>
        <end position="104"/>
    </location>
</feature>
<evidence type="ECO:0000313" key="10">
    <source>
        <dbReference type="Proteomes" id="UP001224392"/>
    </source>
</evidence>
<dbReference type="InterPro" id="IPR013786">
    <property type="entry name" value="AcylCoA_DH/ox_N"/>
</dbReference>
<dbReference type="InterPro" id="IPR009100">
    <property type="entry name" value="AcylCoA_DH/oxidase_NM_dom_sf"/>
</dbReference>
<evidence type="ECO:0000256" key="5">
    <source>
        <dbReference type="RuleBase" id="RU362125"/>
    </source>
</evidence>
<dbReference type="Gene3D" id="2.40.110.10">
    <property type="entry name" value="Butyryl-CoA Dehydrogenase, subunit A, domain 2"/>
    <property type="match status" value="1"/>
</dbReference>
<dbReference type="EMBL" id="BSYJ01000001">
    <property type="protein sequence ID" value="GMG86306.1"/>
    <property type="molecule type" value="Genomic_DNA"/>
</dbReference>
<name>A0ABQ6LW34_9GAMM</name>
<feature type="domain" description="Acyl-CoA oxidase/dehydrogenase middle" evidence="7">
    <location>
        <begin position="153"/>
        <end position="237"/>
    </location>
</feature>
<dbReference type="SUPFAM" id="SSF47203">
    <property type="entry name" value="Acyl-CoA dehydrogenase C-terminal domain-like"/>
    <property type="match status" value="1"/>
</dbReference>
<evidence type="ECO:0000256" key="2">
    <source>
        <dbReference type="ARBA" id="ARBA00009347"/>
    </source>
</evidence>
<reference evidence="9 10" key="1">
    <citation type="submission" date="2023-04" db="EMBL/GenBank/DDBJ databases">
        <title>Marinobulbifer ophiurae gen. nov., sp. Nov., isolate from tissue of brittle star Ophioplocus japonicus.</title>
        <authorList>
            <person name="Kawano K."/>
            <person name="Sawayama S."/>
            <person name="Nakagawa S."/>
        </authorList>
    </citation>
    <scope>NUCLEOTIDE SEQUENCE [LARGE SCALE GENOMIC DNA]</scope>
    <source>
        <strain evidence="9 10">NKW57</strain>
    </source>
</reference>
<dbReference type="Gene3D" id="1.20.140.10">
    <property type="entry name" value="Butyryl-CoA Dehydrogenase, subunit A, domain 3"/>
    <property type="match status" value="1"/>
</dbReference>
<organism evidence="9 10">
    <name type="scientific">Biformimicrobium ophioploci</name>
    <dbReference type="NCBI Taxonomy" id="3036711"/>
    <lineage>
        <taxon>Bacteria</taxon>
        <taxon>Pseudomonadati</taxon>
        <taxon>Pseudomonadota</taxon>
        <taxon>Gammaproteobacteria</taxon>
        <taxon>Cellvibrionales</taxon>
        <taxon>Microbulbiferaceae</taxon>
        <taxon>Biformimicrobium</taxon>
    </lineage>
</organism>
<dbReference type="Pfam" id="PF00441">
    <property type="entry name" value="Acyl-CoA_dh_1"/>
    <property type="match status" value="1"/>
</dbReference>
<proteinExistence type="inferred from homology"/>
<keyword evidence="4 5" id="KW-0274">FAD</keyword>
<dbReference type="PANTHER" id="PTHR43884">
    <property type="entry name" value="ACYL-COA DEHYDROGENASE"/>
    <property type="match status" value="1"/>
</dbReference>
<accession>A0ABQ6LW34</accession>
<sequence length="423" mass="45405">MKLTGEILLEDMNDAERARAELVEQVLPALREAAREVDASAQFHMPHVQRFSEAGLLGLVIPTAYGGLGGGLRDLAAACFAIGSACPSTALAFFFHCSAASRGLLAMEALEAGLFDTDEAKIVRRFAERVLYGMGRDGYWFANFASESVKSEKAAVTISTRAQKVDGGFLLNGIKSFGTGTGVADKYLVTASLEGYETAEGLCTFFVDRDGEGVRARAPWDAIGMRGTSSGGIVLENYFVPEDKALALPGAFTRCMQMSRGSFVGNQMAAVCGYAGAAHTAYQSVLKHLSEKKFADTGKPIGTAAYQQELIGKMMVDLQTALLWLRRQLQLESSEPPIAPKQEVIKQWRLCKGVVAECGFNIATNALKASGTSGTMGDPARYLRELTMGIVQAFPAERGRLMAAQMEIEGAEQNLFGVAEKTD</sequence>
<dbReference type="InterPro" id="IPR006091">
    <property type="entry name" value="Acyl-CoA_Oxase/DH_mid-dom"/>
</dbReference>
<dbReference type="Gene3D" id="1.10.540.10">
    <property type="entry name" value="Acyl-CoA dehydrogenase/oxidase, N-terminal domain"/>
    <property type="match status" value="1"/>
</dbReference>
<dbReference type="RefSeq" id="WP_285762809.1">
    <property type="nucleotide sequence ID" value="NZ_BSYJ01000001.1"/>
</dbReference>
<gene>
    <name evidence="9" type="ORF">MNKW57_06270</name>
</gene>
<dbReference type="Pfam" id="PF02770">
    <property type="entry name" value="Acyl-CoA_dh_M"/>
    <property type="match status" value="1"/>
</dbReference>
<feature type="domain" description="Acyl-CoA dehydrogenase/oxidase C-terminal" evidence="6">
    <location>
        <begin position="266"/>
        <end position="379"/>
    </location>
</feature>
<dbReference type="Proteomes" id="UP001224392">
    <property type="component" value="Unassembled WGS sequence"/>
</dbReference>
<evidence type="ECO:0000313" key="9">
    <source>
        <dbReference type="EMBL" id="GMG86306.1"/>
    </source>
</evidence>
<dbReference type="InterPro" id="IPR009075">
    <property type="entry name" value="AcylCo_DH/oxidase_C"/>
</dbReference>
<keyword evidence="10" id="KW-1185">Reference proteome</keyword>
<protein>
    <submittedName>
        <fullName evidence="9">Acyl-CoA dehydrogenase family protein</fullName>
    </submittedName>
</protein>
<dbReference type="InterPro" id="IPR046373">
    <property type="entry name" value="Acyl-CoA_Oxase/DH_mid-dom_sf"/>
</dbReference>
<evidence type="ECO:0000259" key="6">
    <source>
        <dbReference type="Pfam" id="PF00441"/>
    </source>
</evidence>
<dbReference type="Pfam" id="PF02771">
    <property type="entry name" value="Acyl-CoA_dh_N"/>
    <property type="match status" value="1"/>
</dbReference>
<evidence type="ECO:0000256" key="4">
    <source>
        <dbReference type="ARBA" id="ARBA00022827"/>
    </source>
</evidence>